<sequence length="85" mass="8800">MAAQVGGDVRQLRLLGGDVEDAVLDDVVLGAVGTELVTDGGRVLDGDAGEVGEQQVVGAGQLGGDFVDEELFFSAHVRGFAWAWL</sequence>
<dbReference type="AlphaFoldDB" id="A0A1B7WG88"/>
<evidence type="ECO:0000313" key="1">
    <source>
        <dbReference type="EMBL" id="OBQ36187.1"/>
    </source>
</evidence>
<dbReference type="Proteomes" id="UP000092093">
    <property type="component" value="Unassembled WGS sequence"/>
</dbReference>
<organism evidence="1 2">
    <name type="scientific">Aphanizomenon flos-aquae WA102</name>
    <dbReference type="NCBI Taxonomy" id="1710896"/>
    <lineage>
        <taxon>Bacteria</taxon>
        <taxon>Bacillati</taxon>
        <taxon>Cyanobacteriota</taxon>
        <taxon>Cyanophyceae</taxon>
        <taxon>Nostocales</taxon>
        <taxon>Aphanizomenonaceae</taxon>
        <taxon>Aphanizomenon</taxon>
    </lineage>
</organism>
<accession>A0A1B7WG88</accession>
<dbReference type="EMBL" id="LJOW01000329">
    <property type="protein sequence ID" value="OBQ36187.1"/>
    <property type="molecule type" value="Genomic_DNA"/>
</dbReference>
<protein>
    <submittedName>
        <fullName evidence="1">Uncharacterized protein</fullName>
    </submittedName>
</protein>
<gene>
    <name evidence="1" type="ORF">AN484_25850</name>
</gene>
<evidence type="ECO:0000313" key="2">
    <source>
        <dbReference type="Proteomes" id="UP000092093"/>
    </source>
</evidence>
<proteinExistence type="predicted"/>
<comment type="caution">
    <text evidence="1">The sequence shown here is derived from an EMBL/GenBank/DDBJ whole genome shotgun (WGS) entry which is preliminary data.</text>
</comment>
<name>A0A1B7WG88_APHFL</name>
<reference evidence="1 2" key="1">
    <citation type="submission" date="2015-09" db="EMBL/GenBank/DDBJ databases">
        <title>Aphanizomenon flos-aquae WA102.</title>
        <authorList>
            <person name="Driscoll C."/>
        </authorList>
    </citation>
    <scope>NUCLEOTIDE SEQUENCE [LARGE SCALE GENOMIC DNA]</scope>
    <source>
        <strain evidence="1">WA102</strain>
    </source>
</reference>